<evidence type="ECO:0000256" key="1">
    <source>
        <dbReference type="SAM" id="MobiDB-lite"/>
    </source>
</evidence>
<accession>Q13K35</accession>
<dbReference type="Proteomes" id="UP000001817">
    <property type="component" value="Chromosome 2"/>
</dbReference>
<name>Q13K35_PARXL</name>
<proteinExistence type="predicted"/>
<organism evidence="2 3">
    <name type="scientific">Paraburkholderia xenovorans (strain LB400)</name>
    <dbReference type="NCBI Taxonomy" id="266265"/>
    <lineage>
        <taxon>Bacteria</taxon>
        <taxon>Pseudomonadati</taxon>
        <taxon>Pseudomonadota</taxon>
        <taxon>Betaproteobacteria</taxon>
        <taxon>Burkholderiales</taxon>
        <taxon>Burkholderiaceae</taxon>
        <taxon>Paraburkholderia</taxon>
    </lineage>
</organism>
<evidence type="ECO:0000313" key="2">
    <source>
        <dbReference type="EMBL" id="ABE35554.1"/>
    </source>
</evidence>
<dbReference type="AlphaFoldDB" id="Q13K35"/>
<reference evidence="2 3" key="1">
    <citation type="journal article" date="2006" name="Proc. Natl. Acad. Sci. U.S.A.">
        <title>Burkholderia xenovorans LB400 harbors a multi-replicon, 9.73-Mbp genome shaped for versatility.</title>
        <authorList>
            <person name="Chain P.S."/>
            <person name="Denef V.J."/>
            <person name="Konstantinidis K.T."/>
            <person name="Vergez L.M."/>
            <person name="Agullo L."/>
            <person name="Reyes V.L."/>
            <person name="Hauser L."/>
            <person name="Cordova M."/>
            <person name="Gomez L."/>
            <person name="Gonzalez M."/>
            <person name="Land M."/>
            <person name="Lao V."/>
            <person name="Larimer F."/>
            <person name="LiPuma J.J."/>
            <person name="Mahenthiralingam E."/>
            <person name="Malfatti S.A."/>
            <person name="Marx C.J."/>
            <person name="Parnell J.J."/>
            <person name="Ramette A."/>
            <person name="Richardson P."/>
            <person name="Seeger M."/>
            <person name="Smith D."/>
            <person name="Spilker T."/>
            <person name="Sul W.J."/>
            <person name="Tsoi T.V."/>
            <person name="Ulrich L.E."/>
            <person name="Zhulin I.B."/>
            <person name="Tiedje J.M."/>
        </authorList>
    </citation>
    <scope>NUCLEOTIDE SEQUENCE [LARGE SCALE GENOMIC DNA]</scope>
    <source>
        <strain evidence="2 3">LB400</strain>
    </source>
</reference>
<dbReference type="KEGG" id="bxe:Bxe_B0392"/>
<dbReference type="EMBL" id="CP000271">
    <property type="protein sequence ID" value="ABE35554.1"/>
    <property type="molecule type" value="Genomic_DNA"/>
</dbReference>
<evidence type="ECO:0000313" key="3">
    <source>
        <dbReference type="Proteomes" id="UP000001817"/>
    </source>
</evidence>
<keyword evidence="3" id="KW-1185">Reference proteome</keyword>
<feature type="region of interest" description="Disordered" evidence="1">
    <location>
        <begin position="1"/>
        <end position="33"/>
    </location>
</feature>
<sequence length="114" mass="12857">MNWSRQDGAPARAATRITRKTSLRPKQQSPHVAPSAIPVRRPATVRMTRARRNQADPGNSVCREQHAGAAITVQPLLMSAGAFSVNDLRLQARLLRWLERTLPISRIREEIWIT</sequence>
<gene>
    <name evidence="2" type="ORF">Bxe_B0392</name>
</gene>
<protein>
    <submittedName>
        <fullName evidence="2">Uncharacterized protein</fullName>
    </submittedName>
</protein>